<evidence type="ECO:0000256" key="2">
    <source>
        <dbReference type="ARBA" id="ARBA00002695"/>
    </source>
</evidence>
<dbReference type="OrthoDB" id="9777465at2"/>
<evidence type="ECO:0000313" key="12">
    <source>
        <dbReference type="EMBL" id="ADR36255.1"/>
    </source>
</evidence>
<evidence type="ECO:0000313" key="13">
    <source>
        <dbReference type="Proteomes" id="UP000008722"/>
    </source>
</evidence>
<proteinExistence type="inferred from homology"/>
<dbReference type="NCBIfam" id="NF002458">
    <property type="entry name" value="PRK01641.1"/>
    <property type="match status" value="1"/>
</dbReference>
<organism evidence="12 13">
    <name type="scientific">Oceanithermus profundus (strain DSM 14977 / NBRC 100410 / VKM B-2274 / 506)</name>
    <dbReference type="NCBI Taxonomy" id="670487"/>
    <lineage>
        <taxon>Bacteria</taxon>
        <taxon>Thermotogati</taxon>
        <taxon>Deinococcota</taxon>
        <taxon>Deinococci</taxon>
        <taxon>Thermales</taxon>
        <taxon>Thermaceae</taxon>
        <taxon>Oceanithermus</taxon>
    </lineage>
</organism>
<dbReference type="GO" id="GO:0003861">
    <property type="term" value="F:3-isopropylmalate dehydratase activity"/>
    <property type="evidence" value="ECO:0007669"/>
    <property type="project" value="UniProtKB-EC"/>
</dbReference>
<comment type="subunit">
    <text evidence="5">Heterodimer of LeuC and LeuD.</text>
</comment>
<dbReference type="EMBL" id="CP002361">
    <property type="protein sequence ID" value="ADR36255.1"/>
    <property type="molecule type" value="Genomic_DNA"/>
</dbReference>
<reference evidence="12 13" key="2">
    <citation type="journal article" date="2011" name="Stand. Genomic Sci.">
        <title>Complete genome sequence of Oceanithermus profundus type strain (506).</title>
        <authorList>
            <person name="Pati A."/>
            <person name="Zhang X."/>
            <person name="Lapidus A."/>
            <person name="Nolan M."/>
            <person name="Lucas S."/>
            <person name="Del Rio T.G."/>
            <person name="Tice H."/>
            <person name="Cheng J.F."/>
            <person name="Tapia R."/>
            <person name="Han C."/>
            <person name="Goodwin L."/>
            <person name="Pitluck S."/>
            <person name="Liolios K."/>
            <person name="Pagani I."/>
            <person name="Ivanova N."/>
            <person name="Mavromatis K."/>
            <person name="Chen A."/>
            <person name="Palaniappan K."/>
            <person name="Hauser L."/>
            <person name="Jeffries C.D."/>
            <person name="Brambilla E.M."/>
            <person name="Rohl A."/>
            <person name="Mwirichia R."/>
            <person name="Rohde M."/>
            <person name="Tindall B.J."/>
            <person name="Sikorski J."/>
            <person name="Wirth R."/>
            <person name="Goker M."/>
            <person name="Woyke T."/>
            <person name="Detter J.C."/>
            <person name="Bristow J."/>
            <person name="Eisen J.A."/>
            <person name="Markowitz V."/>
            <person name="Hugenholtz P."/>
            <person name="Kyrpides N.C."/>
            <person name="Klenk H.P."/>
            <person name="Land M."/>
        </authorList>
    </citation>
    <scope>NUCLEOTIDE SEQUENCE [LARGE SCALE GENOMIC DNA]</scope>
    <source>
        <strain evidence="13">DSM 14977 / NBRC 100410 / VKM B-2274 / 506</strain>
    </source>
</reference>
<evidence type="ECO:0000256" key="7">
    <source>
        <dbReference type="ARBA" id="ARBA00022430"/>
    </source>
</evidence>
<sequence length="206" mass="22384">MEAIKQVRGRAVVIPGDEIDTDRIVPARFLKAVTFDGLGEALFYDERYDEAGNPKDHPLNRPERRGARVLVVGAGFGSGSSREHAPQAIKRAGFQAIIGESFAEIFFGNATQIGLVCVTLDPEDLGVLAEWVEAHPEGEVEVDLEAREVRFGGRVAPLAIREAAREALVSGRWDPLAELLEAMDEIKKLDAARPGPGKRGGYRGRA</sequence>
<name>E4U7C6_OCEP5</name>
<dbReference type="EC" id="4.2.1.33" evidence="6"/>
<dbReference type="InterPro" id="IPR050075">
    <property type="entry name" value="LeuD"/>
</dbReference>
<dbReference type="STRING" id="670487.Ocepr_0798"/>
<dbReference type="HOGENOM" id="CLU_081378_0_0_0"/>
<dbReference type="PANTHER" id="PTHR43345:SF5">
    <property type="entry name" value="3-ISOPROPYLMALATE DEHYDRATASE SMALL SUBUNIT"/>
    <property type="match status" value="1"/>
</dbReference>
<dbReference type="PANTHER" id="PTHR43345">
    <property type="entry name" value="3-ISOPROPYLMALATE DEHYDRATASE SMALL SUBUNIT 2-RELATED-RELATED"/>
    <property type="match status" value="1"/>
</dbReference>
<reference evidence="13" key="1">
    <citation type="submission" date="2010-11" db="EMBL/GenBank/DDBJ databases">
        <title>The complete sequence of chromosome of Oceanithermus profundus DSM 14977.</title>
        <authorList>
            <consortium name="US DOE Joint Genome Institute (JGI-PGF)"/>
            <person name="Lucas S."/>
            <person name="Copeland A."/>
            <person name="Lapidus A."/>
            <person name="Bruce D."/>
            <person name="Goodwin L."/>
            <person name="Pitluck S."/>
            <person name="Kyrpides N."/>
            <person name="Mavromatis K."/>
            <person name="Pagani I."/>
            <person name="Ivanova N."/>
            <person name="Zhang X."/>
            <person name="Brettin T."/>
            <person name="Detter J.C."/>
            <person name="Tapia R."/>
            <person name="Han C."/>
            <person name="Land M."/>
            <person name="Hauser L."/>
            <person name="Markowitz V."/>
            <person name="Cheng J.-F."/>
            <person name="Hugenholtz P."/>
            <person name="Woyke T."/>
            <person name="Wu D."/>
            <person name="Tindall B."/>
            <person name="Faehnrich R."/>
            <person name="Brambilla E."/>
            <person name="Klenk H.-P."/>
            <person name="Eisen J.A."/>
        </authorList>
    </citation>
    <scope>NUCLEOTIDE SEQUENCE [LARGE SCALE GENOMIC DNA]</scope>
    <source>
        <strain evidence="13">DSM 14977 / NBRC 100410 / VKM B-2274 / 506</strain>
    </source>
</reference>
<keyword evidence="13" id="KW-1185">Reference proteome</keyword>
<dbReference type="GO" id="GO:0009316">
    <property type="term" value="C:3-isopropylmalate dehydratase complex"/>
    <property type="evidence" value="ECO:0007669"/>
    <property type="project" value="InterPro"/>
</dbReference>
<protein>
    <recommendedName>
        <fullName evidence="6">3-isopropylmalate dehydratase</fullName>
        <ecNumber evidence="6">4.2.1.33</ecNumber>
    </recommendedName>
</protein>
<dbReference type="UniPathway" id="UPA00048">
    <property type="reaction ID" value="UER00071"/>
</dbReference>
<evidence type="ECO:0000259" key="11">
    <source>
        <dbReference type="Pfam" id="PF00694"/>
    </source>
</evidence>
<evidence type="ECO:0000256" key="10">
    <source>
        <dbReference type="ARBA" id="ARBA00023304"/>
    </source>
</evidence>
<dbReference type="SUPFAM" id="SSF52016">
    <property type="entry name" value="LeuD/IlvD-like"/>
    <property type="match status" value="1"/>
</dbReference>
<dbReference type="InterPro" id="IPR015928">
    <property type="entry name" value="Aconitase/3IPM_dehydase_swvl"/>
</dbReference>
<evidence type="ECO:0000256" key="4">
    <source>
        <dbReference type="ARBA" id="ARBA00009845"/>
    </source>
</evidence>
<dbReference type="InterPro" id="IPR000573">
    <property type="entry name" value="AconitaseA/IPMdHydase_ssu_swvl"/>
</dbReference>
<evidence type="ECO:0000256" key="1">
    <source>
        <dbReference type="ARBA" id="ARBA00000491"/>
    </source>
</evidence>
<keyword evidence="9 12" id="KW-0456">Lyase</keyword>
<accession>E4U7C6</accession>
<comment type="pathway">
    <text evidence="3">Amino-acid biosynthesis; L-leucine biosynthesis; L-leucine from 3-methyl-2-oxobutanoate: step 2/4.</text>
</comment>
<dbReference type="Pfam" id="PF00694">
    <property type="entry name" value="Aconitase_C"/>
    <property type="match status" value="1"/>
</dbReference>
<comment type="function">
    <text evidence="2">Catalyzes the isomerization between 2-isopropylmalate and 3-isopropylmalate, via the formation of 2-isopropylmaleate.</text>
</comment>
<dbReference type="KEGG" id="opr:Ocepr_0798"/>
<evidence type="ECO:0000256" key="3">
    <source>
        <dbReference type="ARBA" id="ARBA00004729"/>
    </source>
</evidence>
<dbReference type="AlphaFoldDB" id="E4U7C6"/>
<gene>
    <name evidence="12" type="ordered locus">Ocepr_0798</name>
</gene>
<dbReference type="eggNOG" id="COG0066">
    <property type="taxonomic scope" value="Bacteria"/>
</dbReference>
<evidence type="ECO:0000256" key="9">
    <source>
        <dbReference type="ARBA" id="ARBA00023239"/>
    </source>
</evidence>
<keyword evidence="7" id="KW-0432">Leucine biosynthesis</keyword>
<evidence type="ECO:0000256" key="8">
    <source>
        <dbReference type="ARBA" id="ARBA00022605"/>
    </source>
</evidence>
<keyword evidence="10" id="KW-0100">Branched-chain amino acid biosynthesis</keyword>
<dbReference type="InterPro" id="IPR004431">
    <property type="entry name" value="3-IsopropMal_deHydase_ssu"/>
</dbReference>
<comment type="catalytic activity">
    <reaction evidence="1">
        <text>(2R,3S)-3-isopropylmalate = (2S)-2-isopropylmalate</text>
        <dbReference type="Rhea" id="RHEA:32287"/>
        <dbReference type="ChEBI" id="CHEBI:1178"/>
        <dbReference type="ChEBI" id="CHEBI:35121"/>
        <dbReference type="EC" id="4.2.1.33"/>
    </reaction>
</comment>
<comment type="similarity">
    <text evidence="4">Belongs to the LeuD family. LeuD type 1 subfamily.</text>
</comment>
<dbReference type="InterPro" id="IPR033940">
    <property type="entry name" value="IPMI_Swivel"/>
</dbReference>
<dbReference type="Proteomes" id="UP000008722">
    <property type="component" value="Chromosome"/>
</dbReference>
<feature type="domain" description="Aconitase A/isopropylmalate dehydratase small subunit swivel" evidence="11">
    <location>
        <begin position="1"/>
        <end position="121"/>
    </location>
</feature>
<dbReference type="Gene3D" id="3.20.19.10">
    <property type="entry name" value="Aconitase, domain 4"/>
    <property type="match status" value="1"/>
</dbReference>
<keyword evidence="8" id="KW-0028">Amino-acid biosynthesis</keyword>
<evidence type="ECO:0000256" key="6">
    <source>
        <dbReference type="ARBA" id="ARBA00011998"/>
    </source>
</evidence>
<dbReference type="GO" id="GO:0009098">
    <property type="term" value="P:L-leucine biosynthetic process"/>
    <property type="evidence" value="ECO:0007669"/>
    <property type="project" value="UniProtKB-UniPathway"/>
</dbReference>
<dbReference type="CDD" id="cd01577">
    <property type="entry name" value="IPMI_Swivel"/>
    <property type="match status" value="1"/>
</dbReference>
<evidence type="ECO:0000256" key="5">
    <source>
        <dbReference type="ARBA" id="ARBA00011271"/>
    </source>
</evidence>
<dbReference type="NCBIfam" id="TIGR00171">
    <property type="entry name" value="leuD"/>
    <property type="match status" value="1"/>
</dbReference>